<accession>A0ACA9L8E3</accession>
<dbReference type="EMBL" id="CAJVPM010004649">
    <property type="protein sequence ID" value="CAG8515649.1"/>
    <property type="molecule type" value="Genomic_DNA"/>
</dbReference>
<keyword evidence="2" id="KW-1185">Reference proteome</keyword>
<evidence type="ECO:0000313" key="2">
    <source>
        <dbReference type="Proteomes" id="UP000789860"/>
    </source>
</evidence>
<evidence type="ECO:0000313" key="1">
    <source>
        <dbReference type="EMBL" id="CAG8515649.1"/>
    </source>
</evidence>
<gene>
    <name evidence="1" type="ORF">SCALOS_LOCUS3849</name>
</gene>
<protein>
    <submittedName>
        <fullName evidence="1">10022_t:CDS:1</fullName>
    </submittedName>
</protein>
<reference evidence="1" key="1">
    <citation type="submission" date="2021-06" db="EMBL/GenBank/DDBJ databases">
        <authorList>
            <person name="Kallberg Y."/>
            <person name="Tangrot J."/>
            <person name="Rosling A."/>
        </authorList>
    </citation>
    <scope>NUCLEOTIDE SEQUENCE</scope>
    <source>
        <strain evidence="1">AU212A</strain>
    </source>
</reference>
<proteinExistence type="predicted"/>
<name>A0ACA9L8E3_9GLOM</name>
<sequence length="90" mass="10497">MNSESDRLSKNYIEDEFLENINDSNNIAKIDNISIGLEQIIISKEIRKTESRVQGRKRDQRNKIRKSSKRRDAISAQLPKLSDFNILVHI</sequence>
<dbReference type="Proteomes" id="UP000789860">
    <property type="component" value="Unassembled WGS sequence"/>
</dbReference>
<organism evidence="1 2">
    <name type="scientific">Scutellospora calospora</name>
    <dbReference type="NCBI Taxonomy" id="85575"/>
    <lineage>
        <taxon>Eukaryota</taxon>
        <taxon>Fungi</taxon>
        <taxon>Fungi incertae sedis</taxon>
        <taxon>Mucoromycota</taxon>
        <taxon>Glomeromycotina</taxon>
        <taxon>Glomeromycetes</taxon>
        <taxon>Diversisporales</taxon>
        <taxon>Gigasporaceae</taxon>
        <taxon>Scutellospora</taxon>
    </lineage>
</organism>
<comment type="caution">
    <text evidence="1">The sequence shown here is derived from an EMBL/GenBank/DDBJ whole genome shotgun (WGS) entry which is preliminary data.</text>
</comment>